<comment type="caution">
    <text evidence="2">The sequence shown here is derived from an EMBL/GenBank/DDBJ whole genome shotgun (WGS) entry which is preliminary data.</text>
</comment>
<reference evidence="2 3" key="1">
    <citation type="journal article" date="2019" name="Microbiol. Resour. Announc.">
        <title>Draft Genome Sequence of the Most Traditional epsilon-Poly-l-Lysine Producer, Streptomyces albulus NBRC14147.</title>
        <authorList>
            <person name="Yamanaka K."/>
            <person name="Hamano Y."/>
        </authorList>
    </citation>
    <scope>NUCLEOTIDE SEQUENCE [LARGE SCALE GENOMIC DNA]</scope>
    <source>
        <strain evidence="2 3">NBRC 14147</strain>
    </source>
</reference>
<dbReference type="RefSeq" id="WP_016573378.1">
    <property type="nucleotide sequence ID" value="NZ_BHXC01000006.1"/>
</dbReference>
<evidence type="ECO:0000256" key="1">
    <source>
        <dbReference type="SAM" id="MobiDB-lite"/>
    </source>
</evidence>
<protein>
    <submittedName>
        <fullName evidence="2">Uncharacterized protein</fullName>
    </submittedName>
</protein>
<dbReference type="STRING" id="68570.DC74_887"/>
<proteinExistence type="predicted"/>
<dbReference type="AlphaFoldDB" id="A0A059VPU1"/>
<organism evidence="2 3">
    <name type="scientific">Streptomyces noursei</name>
    <name type="common">Streptomyces albulus</name>
    <dbReference type="NCBI Taxonomy" id="1971"/>
    <lineage>
        <taxon>Bacteria</taxon>
        <taxon>Bacillati</taxon>
        <taxon>Actinomycetota</taxon>
        <taxon>Actinomycetes</taxon>
        <taxon>Kitasatosporales</taxon>
        <taxon>Streptomycetaceae</taxon>
        <taxon>Streptomyces</taxon>
    </lineage>
</organism>
<evidence type="ECO:0000313" key="2">
    <source>
        <dbReference type="EMBL" id="GCB89019.1"/>
    </source>
</evidence>
<feature type="region of interest" description="Disordered" evidence="1">
    <location>
        <begin position="48"/>
        <end position="86"/>
    </location>
</feature>
<dbReference type="EMBL" id="BHXC01000006">
    <property type="protein sequence ID" value="GCB89019.1"/>
    <property type="molecule type" value="Genomic_DNA"/>
</dbReference>
<gene>
    <name evidence="2" type="ORF">SALB_01692</name>
</gene>
<name>A0A059VPU1_STRNR</name>
<accession>A0A059VPU1</accession>
<sequence length="86" mass="9544">MSVFTAVHIHRPALRRGNTRRVVRDLLSAVLRRIADSPLDSTVVRTLPRPASATGATGRERPTGLHAHWHTVTGPDGRPRLEATWH</sequence>
<feature type="compositionally biased region" description="Basic and acidic residues" evidence="1">
    <location>
        <begin position="77"/>
        <end position="86"/>
    </location>
</feature>
<dbReference type="Proteomes" id="UP000288351">
    <property type="component" value="Unassembled WGS sequence"/>
</dbReference>
<dbReference type="eggNOG" id="ENOG5031WI0">
    <property type="taxonomic scope" value="Bacteria"/>
</dbReference>
<evidence type="ECO:0000313" key="3">
    <source>
        <dbReference type="Proteomes" id="UP000288351"/>
    </source>
</evidence>